<keyword evidence="2" id="KW-1003">Cell membrane</keyword>
<keyword evidence="4 7" id="KW-0812">Transmembrane</keyword>
<keyword evidence="5 7" id="KW-1133">Transmembrane helix</keyword>
<comment type="similarity">
    <text evidence="1">Belongs to the Lgt family.</text>
</comment>
<feature type="transmembrane region" description="Helical" evidence="7">
    <location>
        <begin position="12"/>
        <end position="31"/>
    </location>
</feature>
<keyword evidence="3 8" id="KW-0808">Transferase</keyword>
<dbReference type="EC" id="2.4.99.-" evidence="8"/>
<feature type="transmembrane region" description="Helical" evidence="7">
    <location>
        <begin position="87"/>
        <end position="106"/>
    </location>
</feature>
<dbReference type="RefSeq" id="WP_282839411.1">
    <property type="nucleotide sequence ID" value="NZ_JASCXW010000014.1"/>
</dbReference>
<proteinExistence type="inferred from homology"/>
<feature type="transmembrane region" description="Helical" evidence="7">
    <location>
        <begin position="51"/>
        <end position="75"/>
    </location>
</feature>
<evidence type="ECO:0000256" key="6">
    <source>
        <dbReference type="ARBA" id="ARBA00023136"/>
    </source>
</evidence>
<evidence type="ECO:0000256" key="7">
    <source>
        <dbReference type="SAM" id="Phobius"/>
    </source>
</evidence>
<evidence type="ECO:0000256" key="5">
    <source>
        <dbReference type="ARBA" id="ARBA00022989"/>
    </source>
</evidence>
<feature type="transmembrane region" description="Helical" evidence="7">
    <location>
        <begin position="197"/>
        <end position="215"/>
    </location>
</feature>
<dbReference type="GO" id="GO:0042158">
    <property type="term" value="P:lipoprotein biosynthetic process"/>
    <property type="evidence" value="ECO:0007669"/>
    <property type="project" value="InterPro"/>
</dbReference>
<keyword evidence="9" id="KW-1185">Reference proteome</keyword>
<evidence type="ECO:0000256" key="1">
    <source>
        <dbReference type="ARBA" id="ARBA00007150"/>
    </source>
</evidence>
<dbReference type="InterPro" id="IPR001640">
    <property type="entry name" value="Lgt"/>
</dbReference>
<organism evidence="8 9">
    <name type="scientific">Peloplasma aerotolerans</name>
    <dbReference type="NCBI Taxonomy" id="3044389"/>
    <lineage>
        <taxon>Bacteria</taxon>
        <taxon>Bacillati</taxon>
        <taxon>Mycoplasmatota</taxon>
        <taxon>Mollicutes</taxon>
        <taxon>Acholeplasmatales</taxon>
        <taxon>Acholeplasmataceae</taxon>
        <taxon>Peloplasma</taxon>
    </lineage>
</organism>
<keyword evidence="6 7" id="KW-0472">Membrane</keyword>
<evidence type="ECO:0000313" key="9">
    <source>
        <dbReference type="Proteomes" id="UP001431532"/>
    </source>
</evidence>
<sequence length="264" mass="29949">MYPYLFPEIFGYTIPMYDLLIIIGVFLMLIYVAKRLESKDGFTKQQTNRILVLVGISLLFALFFSFILDGIFHSIKAGELEFGSINFLGGLIGGFAAFLILMKYFYKDDNKDMRQIGNTVITGVVLAHAFGRIGCFCAGCCFGIPTESYLGVIFPHGQSHTLYPDAAVYPTQLFEAIFLFILFAVLHKVKAFKNKEIQVYLIGYGVWRFLIEFIRGDDRGVLLPLFRTQYNIFPTPSQLMSLLMVLLGVYLITKHVYASKVLDK</sequence>
<feature type="transmembrane region" description="Helical" evidence="7">
    <location>
        <begin position="118"/>
        <end position="146"/>
    </location>
</feature>
<dbReference type="GO" id="GO:0005886">
    <property type="term" value="C:plasma membrane"/>
    <property type="evidence" value="ECO:0007669"/>
    <property type="project" value="InterPro"/>
</dbReference>
<gene>
    <name evidence="8" type="ORF">QJ521_05375</name>
</gene>
<dbReference type="Proteomes" id="UP001431532">
    <property type="component" value="Unassembled WGS sequence"/>
</dbReference>
<feature type="transmembrane region" description="Helical" evidence="7">
    <location>
        <begin position="235"/>
        <end position="253"/>
    </location>
</feature>
<dbReference type="PANTHER" id="PTHR30589:SF0">
    <property type="entry name" value="PHOSPHATIDYLGLYCEROL--PROLIPOPROTEIN DIACYLGLYCERYL TRANSFERASE"/>
    <property type="match status" value="1"/>
</dbReference>
<dbReference type="EMBL" id="JASCXW010000014">
    <property type="protein sequence ID" value="MDI6452984.1"/>
    <property type="molecule type" value="Genomic_DNA"/>
</dbReference>
<reference evidence="8" key="1">
    <citation type="submission" date="2023-05" db="EMBL/GenBank/DDBJ databases">
        <title>Mariniplasma microaerophilum sp. nov., a novel anaerobic mollicute isolated from terrestrial mud volcano, Taman Peninsula, Russia.</title>
        <authorList>
            <person name="Khomyakova M.A."/>
            <person name="Merkel A.Y."/>
            <person name="Slobodkin A.I."/>
        </authorList>
    </citation>
    <scope>NUCLEOTIDE SEQUENCE</scope>
    <source>
        <strain evidence="8">M4Ah</strain>
    </source>
</reference>
<evidence type="ECO:0000256" key="2">
    <source>
        <dbReference type="ARBA" id="ARBA00022475"/>
    </source>
</evidence>
<keyword evidence="8" id="KW-0328">Glycosyltransferase</keyword>
<dbReference type="AlphaFoldDB" id="A0AAW6U8K1"/>
<name>A0AAW6U8K1_9MOLU</name>
<dbReference type="Pfam" id="PF01790">
    <property type="entry name" value="LGT"/>
    <property type="match status" value="1"/>
</dbReference>
<dbReference type="GO" id="GO:0008961">
    <property type="term" value="F:phosphatidylglycerol-prolipoprotein diacylglyceryl transferase activity"/>
    <property type="evidence" value="ECO:0007669"/>
    <property type="project" value="InterPro"/>
</dbReference>
<evidence type="ECO:0000256" key="4">
    <source>
        <dbReference type="ARBA" id="ARBA00022692"/>
    </source>
</evidence>
<evidence type="ECO:0000256" key="3">
    <source>
        <dbReference type="ARBA" id="ARBA00022679"/>
    </source>
</evidence>
<comment type="caution">
    <text evidence="8">The sequence shown here is derived from an EMBL/GenBank/DDBJ whole genome shotgun (WGS) entry which is preliminary data.</text>
</comment>
<protein>
    <submittedName>
        <fullName evidence="8">Prolipoprotein diacylglyceryl transferase</fullName>
        <ecNumber evidence="8">2.4.99.-</ecNumber>
    </submittedName>
</protein>
<accession>A0AAW6U8K1</accession>
<dbReference type="PANTHER" id="PTHR30589">
    <property type="entry name" value="PROLIPOPROTEIN DIACYLGLYCERYL TRANSFERASE"/>
    <property type="match status" value="1"/>
</dbReference>
<evidence type="ECO:0000313" key="8">
    <source>
        <dbReference type="EMBL" id="MDI6452984.1"/>
    </source>
</evidence>
<feature type="transmembrane region" description="Helical" evidence="7">
    <location>
        <begin position="166"/>
        <end position="185"/>
    </location>
</feature>